<evidence type="ECO:0000259" key="5">
    <source>
        <dbReference type="PROSITE" id="PS50931"/>
    </source>
</evidence>
<dbReference type="RefSeq" id="WP_166033484.1">
    <property type="nucleotide sequence ID" value="NZ_CP049887.1"/>
</dbReference>
<evidence type="ECO:0000256" key="3">
    <source>
        <dbReference type="ARBA" id="ARBA00023125"/>
    </source>
</evidence>
<dbReference type="InterPro" id="IPR000847">
    <property type="entry name" value="LysR_HTH_N"/>
</dbReference>
<dbReference type="GO" id="GO:0000976">
    <property type="term" value="F:transcription cis-regulatory region binding"/>
    <property type="evidence" value="ECO:0007669"/>
    <property type="project" value="TreeGrafter"/>
</dbReference>
<dbReference type="Gene3D" id="1.10.10.10">
    <property type="entry name" value="Winged helix-like DNA-binding domain superfamily/Winged helix DNA-binding domain"/>
    <property type="match status" value="1"/>
</dbReference>
<dbReference type="AlphaFoldDB" id="A0A6G8AR18"/>
<dbReference type="PANTHER" id="PTHR30126">
    <property type="entry name" value="HTH-TYPE TRANSCRIPTIONAL REGULATOR"/>
    <property type="match status" value="1"/>
</dbReference>
<evidence type="ECO:0000256" key="4">
    <source>
        <dbReference type="ARBA" id="ARBA00023163"/>
    </source>
</evidence>
<keyword evidence="7" id="KW-1185">Reference proteome</keyword>
<sequence>MELSDLKIFYEVARFESISHAANKLGYVQSNVSKRIKVLEKELNTILFTRNNRGMKLTCEGEILKKHTENILISLTILKAELKGQEEIIKIGATQTISINYLQSLFLEKTYDCYTFNQQELLEKLIYKEVDVIITNQVVSEDEFKSDILLDEAVFWTKHQSASSSLNQANIIVNRQLDCPYRKATLNYLKKHQITDFTLIEVDTLELLITGIEKYQALSMLPEIMLEDRPSLENFGTKINVPVHLYYLKTLQKNLNIEQLKNLIIKK</sequence>
<dbReference type="Pfam" id="PF00126">
    <property type="entry name" value="HTH_1"/>
    <property type="match status" value="1"/>
</dbReference>
<comment type="similarity">
    <text evidence="1">Belongs to the LysR transcriptional regulatory family.</text>
</comment>
<dbReference type="SUPFAM" id="SSF53850">
    <property type="entry name" value="Periplasmic binding protein-like II"/>
    <property type="match status" value="1"/>
</dbReference>
<dbReference type="KEGG" id="vhy:G7082_01920"/>
<dbReference type="InterPro" id="IPR036388">
    <property type="entry name" value="WH-like_DNA-bd_sf"/>
</dbReference>
<keyword evidence="3" id="KW-0238">DNA-binding</keyword>
<keyword evidence="2" id="KW-0805">Transcription regulation</keyword>
<accession>A0A6G8AR18</accession>
<proteinExistence type="inferred from homology"/>
<dbReference type="SUPFAM" id="SSF46785">
    <property type="entry name" value="Winged helix' DNA-binding domain"/>
    <property type="match status" value="1"/>
</dbReference>
<organism evidence="6 7">
    <name type="scientific">Vagococcus hydrophili</name>
    <dbReference type="NCBI Taxonomy" id="2714947"/>
    <lineage>
        <taxon>Bacteria</taxon>
        <taxon>Bacillati</taxon>
        <taxon>Bacillota</taxon>
        <taxon>Bacilli</taxon>
        <taxon>Lactobacillales</taxon>
        <taxon>Enterococcaceae</taxon>
        <taxon>Vagococcus</taxon>
    </lineage>
</organism>
<evidence type="ECO:0000256" key="2">
    <source>
        <dbReference type="ARBA" id="ARBA00023015"/>
    </source>
</evidence>
<gene>
    <name evidence="6" type="ORF">G7082_01920</name>
</gene>
<dbReference type="PROSITE" id="PS50931">
    <property type="entry name" value="HTH_LYSR"/>
    <property type="match status" value="1"/>
</dbReference>
<keyword evidence="4" id="KW-0804">Transcription</keyword>
<dbReference type="InterPro" id="IPR036390">
    <property type="entry name" value="WH_DNA-bd_sf"/>
</dbReference>
<evidence type="ECO:0000256" key="1">
    <source>
        <dbReference type="ARBA" id="ARBA00009437"/>
    </source>
</evidence>
<dbReference type="Proteomes" id="UP000501747">
    <property type="component" value="Chromosome"/>
</dbReference>
<evidence type="ECO:0000313" key="6">
    <source>
        <dbReference type="EMBL" id="QIL47373.1"/>
    </source>
</evidence>
<feature type="domain" description="HTH lysR-type" evidence="5">
    <location>
        <begin position="1"/>
        <end position="58"/>
    </location>
</feature>
<dbReference type="EMBL" id="CP049887">
    <property type="protein sequence ID" value="QIL47373.1"/>
    <property type="molecule type" value="Genomic_DNA"/>
</dbReference>
<dbReference type="FunFam" id="1.10.10.10:FF:000001">
    <property type="entry name" value="LysR family transcriptional regulator"/>
    <property type="match status" value="1"/>
</dbReference>
<evidence type="ECO:0000313" key="7">
    <source>
        <dbReference type="Proteomes" id="UP000501747"/>
    </source>
</evidence>
<dbReference type="GO" id="GO:0003700">
    <property type="term" value="F:DNA-binding transcription factor activity"/>
    <property type="evidence" value="ECO:0007669"/>
    <property type="project" value="InterPro"/>
</dbReference>
<reference evidence="6 7" key="1">
    <citation type="submission" date="2020-03" db="EMBL/GenBank/DDBJ databases">
        <title>Vagococcus sp. nov., isolated from beetles.</title>
        <authorList>
            <person name="Hyun D.-W."/>
            <person name="Bae J.-W."/>
        </authorList>
    </citation>
    <scope>NUCLEOTIDE SEQUENCE [LARGE SCALE GENOMIC DNA]</scope>
    <source>
        <strain evidence="6 7">HDW17B</strain>
    </source>
</reference>
<dbReference type="CDD" id="cd05466">
    <property type="entry name" value="PBP2_LTTR_substrate"/>
    <property type="match status" value="1"/>
</dbReference>
<dbReference type="PANTHER" id="PTHR30126:SF93">
    <property type="entry name" value="HTH LYSR-TYPE DOMAIN-CONTAINING PROTEIN"/>
    <property type="match status" value="1"/>
</dbReference>
<name>A0A6G8AR18_9ENTE</name>
<protein>
    <submittedName>
        <fullName evidence="6">LysR family transcriptional regulator</fullName>
    </submittedName>
</protein>